<accession>A0A0A8ZMH0</accession>
<reference evidence="1" key="2">
    <citation type="journal article" date="2015" name="Data Brief">
        <title>Shoot transcriptome of the giant reed, Arundo donax.</title>
        <authorList>
            <person name="Barrero R.A."/>
            <person name="Guerrero F.D."/>
            <person name="Moolhuijzen P."/>
            <person name="Goolsby J.A."/>
            <person name="Tidwell J."/>
            <person name="Bellgard S.E."/>
            <person name="Bellgard M.I."/>
        </authorList>
    </citation>
    <scope>NUCLEOTIDE SEQUENCE</scope>
    <source>
        <tissue evidence="1">Shoot tissue taken approximately 20 cm above the soil surface</tissue>
    </source>
</reference>
<proteinExistence type="predicted"/>
<reference evidence="1" key="1">
    <citation type="submission" date="2014-09" db="EMBL/GenBank/DDBJ databases">
        <authorList>
            <person name="Magalhaes I.L.F."/>
            <person name="Oliveira U."/>
            <person name="Santos F.R."/>
            <person name="Vidigal T.H.D.A."/>
            <person name="Brescovit A.D."/>
            <person name="Santos A.J."/>
        </authorList>
    </citation>
    <scope>NUCLEOTIDE SEQUENCE</scope>
    <source>
        <tissue evidence="1">Shoot tissue taken approximately 20 cm above the soil surface</tissue>
    </source>
</reference>
<name>A0A0A8ZMH0_ARUDO</name>
<evidence type="ECO:0000313" key="1">
    <source>
        <dbReference type="EMBL" id="JAD39996.1"/>
    </source>
</evidence>
<dbReference type="EMBL" id="GBRH01257899">
    <property type="protein sequence ID" value="JAD39996.1"/>
    <property type="molecule type" value="Transcribed_RNA"/>
</dbReference>
<protein>
    <submittedName>
        <fullName evidence="1">Uncharacterized protein</fullName>
    </submittedName>
</protein>
<organism evidence="1">
    <name type="scientific">Arundo donax</name>
    <name type="common">Giant reed</name>
    <name type="synonym">Donax arundinaceus</name>
    <dbReference type="NCBI Taxonomy" id="35708"/>
    <lineage>
        <taxon>Eukaryota</taxon>
        <taxon>Viridiplantae</taxon>
        <taxon>Streptophyta</taxon>
        <taxon>Embryophyta</taxon>
        <taxon>Tracheophyta</taxon>
        <taxon>Spermatophyta</taxon>
        <taxon>Magnoliopsida</taxon>
        <taxon>Liliopsida</taxon>
        <taxon>Poales</taxon>
        <taxon>Poaceae</taxon>
        <taxon>PACMAD clade</taxon>
        <taxon>Arundinoideae</taxon>
        <taxon>Arundineae</taxon>
        <taxon>Arundo</taxon>
    </lineage>
</organism>
<dbReference type="AlphaFoldDB" id="A0A0A8ZMH0"/>
<sequence length="78" mass="7698">MLRLASSPAVGYGAGGPYCASATHGSFARPPQLKEYDEKVLVEIYGSILARGGPLAVAGDGAGAPAAAAATLRLPTVA</sequence>